<dbReference type="AlphaFoldDB" id="A0A0A2E5R0"/>
<comment type="similarity">
    <text evidence="5">Belongs to the RimM family.</text>
</comment>
<dbReference type="Gene3D" id="2.40.30.60">
    <property type="entry name" value="RimM"/>
    <property type="match status" value="1"/>
</dbReference>
<dbReference type="InterPro" id="IPR011961">
    <property type="entry name" value="RimM"/>
</dbReference>
<evidence type="ECO:0000259" key="7">
    <source>
        <dbReference type="Pfam" id="PF24986"/>
    </source>
</evidence>
<evidence type="ECO:0000256" key="1">
    <source>
        <dbReference type="ARBA" id="ARBA00022490"/>
    </source>
</evidence>
<dbReference type="PANTHER" id="PTHR33692">
    <property type="entry name" value="RIBOSOME MATURATION FACTOR RIMM"/>
    <property type="match status" value="1"/>
</dbReference>
<dbReference type="InterPro" id="IPR036976">
    <property type="entry name" value="RimM_N_sf"/>
</dbReference>
<evidence type="ECO:0000256" key="4">
    <source>
        <dbReference type="ARBA" id="ARBA00023186"/>
    </source>
</evidence>
<keyword evidence="9" id="KW-1185">Reference proteome</keyword>
<dbReference type="InterPro" id="IPR009000">
    <property type="entry name" value="Transl_B-barrel_sf"/>
</dbReference>
<sequence length="177" mass="20494">MIEQKDFQQIGFLGKIHGVRGEITADLNVDLSELIEEEDKLFLMLEINKLLVPFRLESYRPKGAELSLLKFHKIDTKEKAGKLQGLRVWLSKEYLEDVSEDLITDWRFFIDYNFFDDNGTPIGQIIDIEDSTANILFVVRNNCNKEILIPIIPENVTKVDQDNGYIYMIIPEGLLDL</sequence>
<keyword evidence="1 5" id="KW-0963">Cytoplasm</keyword>
<dbReference type="SUPFAM" id="SSF50346">
    <property type="entry name" value="PRC-barrel domain"/>
    <property type="match status" value="1"/>
</dbReference>
<evidence type="ECO:0000313" key="9">
    <source>
        <dbReference type="Proteomes" id="UP000030103"/>
    </source>
</evidence>
<dbReference type="Gene3D" id="2.30.30.240">
    <property type="entry name" value="PRC-barrel domain"/>
    <property type="match status" value="1"/>
</dbReference>
<dbReference type="GO" id="GO:0043022">
    <property type="term" value="F:ribosome binding"/>
    <property type="evidence" value="ECO:0007669"/>
    <property type="project" value="InterPro"/>
</dbReference>
<dbReference type="GO" id="GO:0006364">
    <property type="term" value="P:rRNA processing"/>
    <property type="evidence" value="ECO:0007669"/>
    <property type="project" value="UniProtKB-UniRule"/>
</dbReference>
<keyword evidence="4 5" id="KW-0143">Chaperone</keyword>
<dbReference type="InterPro" id="IPR011033">
    <property type="entry name" value="PRC_barrel-like_sf"/>
</dbReference>
<dbReference type="OrthoDB" id="9810331at2"/>
<protein>
    <recommendedName>
        <fullName evidence="5">Ribosome maturation factor RimM</fullName>
    </recommendedName>
</protein>
<feature type="domain" description="RimM N-terminal" evidence="6">
    <location>
        <begin position="9"/>
        <end position="93"/>
    </location>
</feature>
<dbReference type="EMBL" id="JRFA01000025">
    <property type="protein sequence ID" value="KGN72957.1"/>
    <property type="molecule type" value="Genomic_DNA"/>
</dbReference>
<evidence type="ECO:0000313" key="8">
    <source>
        <dbReference type="EMBL" id="KGN72957.1"/>
    </source>
</evidence>
<comment type="caution">
    <text evidence="8">The sequence shown here is derived from an EMBL/GenBank/DDBJ whole genome shotgun (WGS) entry which is preliminary data.</text>
</comment>
<gene>
    <name evidence="5" type="primary">rimM</name>
    <name evidence="8" type="ORF">HQ47_08840</name>
</gene>
<accession>A0A0A2E5R0</accession>
<dbReference type="HAMAP" id="MF_00014">
    <property type="entry name" value="Ribosome_mat_RimM"/>
    <property type="match status" value="1"/>
</dbReference>
<comment type="domain">
    <text evidence="5">The PRC barrel domain binds ribosomal protein uS19.</text>
</comment>
<dbReference type="SUPFAM" id="SSF50447">
    <property type="entry name" value="Translation proteins"/>
    <property type="match status" value="1"/>
</dbReference>
<dbReference type="Proteomes" id="UP000030103">
    <property type="component" value="Unassembled WGS sequence"/>
</dbReference>
<name>A0A0A2E5R0_9PORP</name>
<dbReference type="Pfam" id="PF01782">
    <property type="entry name" value="RimM"/>
    <property type="match status" value="1"/>
</dbReference>
<organism evidence="8 9">
    <name type="scientific">Porphyromonas macacae</name>
    <dbReference type="NCBI Taxonomy" id="28115"/>
    <lineage>
        <taxon>Bacteria</taxon>
        <taxon>Pseudomonadati</taxon>
        <taxon>Bacteroidota</taxon>
        <taxon>Bacteroidia</taxon>
        <taxon>Bacteroidales</taxon>
        <taxon>Porphyromonadaceae</taxon>
        <taxon>Porphyromonas</taxon>
    </lineage>
</organism>
<dbReference type="STRING" id="28115.HQ47_08840"/>
<comment type="subunit">
    <text evidence="5">Binds ribosomal protein uS19.</text>
</comment>
<keyword evidence="2 5" id="KW-0690">Ribosome biogenesis</keyword>
<dbReference type="Pfam" id="PF24986">
    <property type="entry name" value="PRC_RimM"/>
    <property type="match status" value="1"/>
</dbReference>
<dbReference type="InterPro" id="IPR002676">
    <property type="entry name" value="RimM_N"/>
</dbReference>
<reference evidence="8 9" key="1">
    <citation type="submission" date="2014-09" db="EMBL/GenBank/DDBJ databases">
        <title>Draft Genome Sequence of Porphyromonas macacae COT-192_OH2859.</title>
        <authorList>
            <person name="Wallis C."/>
            <person name="Deusch O."/>
            <person name="O'Flynn C."/>
            <person name="Davis I."/>
            <person name="Horsfall A."/>
            <person name="Kirkwood N."/>
            <person name="Harris S."/>
            <person name="Eisen J.A."/>
            <person name="Coil D.A."/>
            <person name="Darling A.E."/>
            <person name="Jospin G."/>
            <person name="Alexiev A."/>
        </authorList>
    </citation>
    <scope>NUCLEOTIDE SEQUENCE [LARGE SCALE GENOMIC DNA]</scope>
    <source>
        <strain evidence="9">COT-192 OH2859</strain>
    </source>
</reference>
<dbReference type="RefSeq" id="WP_036874844.1">
    <property type="nucleotide sequence ID" value="NZ_JRFA01000025.1"/>
</dbReference>
<comment type="function">
    <text evidence="5">An accessory protein needed during the final step in the assembly of 30S ribosomal subunit, possibly for assembly of the head region. Essential for efficient processing of 16S rRNA. May be needed both before and after RbfA during the maturation of 16S rRNA. It has affinity for free ribosomal 30S subunits but not for 70S ribosomes.</text>
</comment>
<comment type="subcellular location">
    <subcellularLocation>
        <location evidence="5">Cytoplasm</location>
    </subcellularLocation>
</comment>
<dbReference type="PANTHER" id="PTHR33692:SF1">
    <property type="entry name" value="RIBOSOME MATURATION FACTOR RIMM"/>
    <property type="match status" value="1"/>
</dbReference>
<evidence type="ECO:0000256" key="5">
    <source>
        <dbReference type="HAMAP-Rule" id="MF_00014"/>
    </source>
</evidence>
<dbReference type="GO" id="GO:0042274">
    <property type="term" value="P:ribosomal small subunit biogenesis"/>
    <property type="evidence" value="ECO:0007669"/>
    <property type="project" value="UniProtKB-UniRule"/>
</dbReference>
<evidence type="ECO:0000259" key="6">
    <source>
        <dbReference type="Pfam" id="PF01782"/>
    </source>
</evidence>
<evidence type="ECO:0000256" key="3">
    <source>
        <dbReference type="ARBA" id="ARBA00022552"/>
    </source>
</evidence>
<evidence type="ECO:0000256" key="2">
    <source>
        <dbReference type="ARBA" id="ARBA00022517"/>
    </source>
</evidence>
<keyword evidence="3 5" id="KW-0698">rRNA processing</keyword>
<dbReference type="InterPro" id="IPR056792">
    <property type="entry name" value="PRC_RimM"/>
</dbReference>
<proteinExistence type="inferred from homology"/>
<feature type="domain" description="Ribosome maturation factor RimM PRC barrel" evidence="7">
    <location>
        <begin position="106"/>
        <end position="174"/>
    </location>
</feature>
<dbReference type="NCBIfam" id="TIGR02273">
    <property type="entry name" value="16S_RimM"/>
    <property type="match status" value="1"/>
</dbReference>
<dbReference type="GO" id="GO:0005840">
    <property type="term" value="C:ribosome"/>
    <property type="evidence" value="ECO:0007669"/>
    <property type="project" value="InterPro"/>
</dbReference>
<dbReference type="eggNOG" id="COG0806">
    <property type="taxonomic scope" value="Bacteria"/>
</dbReference>
<dbReference type="GO" id="GO:0005737">
    <property type="term" value="C:cytoplasm"/>
    <property type="evidence" value="ECO:0007669"/>
    <property type="project" value="UniProtKB-SubCell"/>
</dbReference>